<accession>A0A975Y2I7</accession>
<evidence type="ECO:0000313" key="3">
    <source>
        <dbReference type="EMBL" id="QWZ10534.1"/>
    </source>
</evidence>
<protein>
    <recommendedName>
        <fullName evidence="2">RsiG-like domain-containing protein</fullName>
    </recommendedName>
</protein>
<evidence type="ECO:0000259" key="2">
    <source>
        <dbReference type="Pfam" id="PF22802"/>
    </source>
</evidence>
<sequence>MALADATPGPDAWAELTLEDLRLYRRRVAEEEEKVSYWRRLVHARIDVLEAEAHHERPLRLDELIRVLGDTGTGRTRTALVSVRAADDLPELPILADMWVTELDPNDTAAVSAAIARLRQAEEQLTDYRRALHERLDEATSELIARYRDNPVSALVAFTAPHTGGGRSGAMA</sequence>
<name>A0A975Y2I7_9ACTN</name>
<organism evidence="3 4">
    <name type="scientific">Nocardioides panacis</name>
    <dbReference type="NCBI Taxonomy" id="2849501"/>
    <lineage>
        <taxon>Bacteria</taxon>
        <taxon>Bacillati</taxon>
        <taxon>Actinomycetota</taxon>
        <taxon>Actinomycetes</taxon>
        <taxon>Propionibacteriales</taxon>
        <taxon>Nocardioidaceae</taxon>
        <taxon>Nocardioides</taxon>
    </lineage>
</organism>
<dbReference type="AlphaFoldDB" id="A0A975Y2I7"/>
<feature type="coiled-coil region" evidence="1">
    <location>
        <begin position="111"/>
        <end position="138"/>
    </location>
</feature>
<dbReference type="KEGG" id="nps:KRR39_11865"/>
<dbReference type="InterPro" id="IPR055209">
    <property type="entry name" value="RsiG-like_dom"/>
</dbReference>
<gene>
    <name evidence="3" type="ORF">KRR39_11865</name>
</gene>
<keyword evidence="1" id="KW-0175">Coiled coil</keyword>
<evidence type="ECO:0000313" key="4">
    <source>
        <dbReference type="Proteomes" id="UP000683575"/>
    </source>
</evidence>
<keyword evidence="4" id="KW-1185">Reference proteome</keyword>
<dbReference type="EMBL" id="CP077062">
    <property type="protein sequence ID" value="QWZ10534.1"/>
    <property type="molecule type" value="Genomic_DNA"/>
</dbReference>
<proteinExistence type="predicted"/>
<evidence type="ECO:0000256" key="1">
    <source>
        <dbReference type="SAM" id="Coils"/>
    </source>
</evidence>
<dbReference type="Pfam" id="PF22802">
    <property type="entry name" value="RsiG"/>
    <property type="match status" value="1"/>
</dbReference>
<feature type="domain" description="RsiG-like" evidence="2">
    <location>
        <begin position="10"/>
        <end position="67"/>
    </location>
</feature>
<dbReference type="Proteomes" id="UP000683575">
    <property type="component" value="Chromosome"/>
</dbReference>
<reference evidence="3" key="1">
    <citation type="submission" date="2021-06" db="EMBL/GenBank/DDBJ databases">
        <title>Complete genome sequence of Nocardioides sp. G188.</title>
        <authorList>
            <person name="Im W.-T."/>
        </authorList>
    </citation>
    <scope>NUCLEOTIDE SEQUENCE</scope>
    <source>
        <strain evidence="3">G188</strain>
    </source>
</reference>